<sequence length="127" mass="13598">MVETSALTAIILEEEDWQALAEQIADAEAATTCVAIFETSLALVRELGVTPTEALEIAEATALSLGVQIRSVTPEMMPLAALAREKYGAGRSGLNMGDCLSYAAARSWQAELIYKGNGFPRTDVNNY</sequence>
<dbReference type="InterPro" id="IPR029060">
    <property type="entry name" value="PIN-like_dom_sf"/>
</dbReference>
<organism evidence="2 3">
    <name type="scientific">Methylocystis iwaonis</name>
    <dbReference type="NCBI Taxonomy" id="2885079"/>
    <lineage>
        <taxon>Bacteria</taxon>
        <taxon>Pseudomonadati</taxon>
        <taxon>Pseudomonadota</taxon>
        <taxon>Alphaproteobacteria</taxon>
        <taxon>Hyphomicrobiales</taxon>
        <taxon>Methylocystaceae</taxon>
        <taxon>Methylocystis</taxon>
    </lineage>
</organism>
<dbReference type="CDD" id="cd09871">
    <property type="entry name" value="PIN_MtVapC28-VapC30-like"/>
    <property type="match status" value="1"/>
</dbReference>
<dbReference type="InterPro" id="IPR002716">
    <property type="entry name" value="PIN_dom"/>
</dbReference>
<evidence type="ECO:0000313" key="2">
    <source>
        <dbReference type="EMBL" id="BDV32709.1"/>
    </source>
</evidence>
<evidence type="ECO:0000259" key="1">
    <source>
        <dbReference type="Pfam" id="PF01850"/>
    </source>
</evidence>
<feature type="domain" description="PIN" evidence="1">
    <location>
        <begin position="1"/>
        <end position="123"/>
    </location>
</feature>
<reference evidence="2 3" key="1">
    <citation type="journal article" date="2023" name="Int. J. Syst. Evol. Microbiol.">
        <title>Methylocystis iwaonis sp. nov., a type II methane-oxidizing bacterium from surface soil of a rice paddy field in Japan, and emended description of the genus Methylocystis (ex Whittenbury et al. 1970) Bowman et al. 1993.</title>
        <authorList>
            <person name="Kaise H."/>
            <person name="Sawadogo J.B."/>
            <person name="Alam M.S."/>
            <person name="Ueno C."/>
            <person name="Dianou D."/>
            <person name="Shinjo R."/>
            <person name="Asakawa S."/>
        </authorList>
    </citation>
    <scope>NUCLEOTIDE SEQUENCE [LARGE SCALE GENOMIC DNA]</scope>
    <source>
        <strain evidence="2 3">SS37A-Re</strain>
    </source>
</reference>
<proteinExistence type="predicted"/>
<dbReference type="Gene3D" id="3.40.50.1010">
    <property type="entry name" value="5'-nuclease"/>
    <property type="match status" value="1"/>
</dbReference>
<dbReference type="Pfam" id="PF01850">
    <property type="entry name" value="PIN"/>
    <property type="match status" value="1"/>
</dbReference>
<keyword evidence="3" id="KW-1185">Reference proteome</keyword>
<dbReference type="EMBL" id="AP027142">
    <property type="protein sequence ID" value="BDV32709.1"/>
    <property type="molecule type" value="Genomic_DNA"/>
</dbReference>
<protein>
    <submittedName>
        <fullName evidence="2">Ribonuclease VapC</fullName>
    </submittedName>
</protein>
<dbReference type="RefSeq" id="WP_281929877.1">
    <property type="nucleotide sequence ID" value="NZ_AP027142.1"/>
</dbReference>
<evidence type="ECO:0000313" key="3">
    <source>
        <dbReference type="Proteomes" id="UP001317629"/>
    </source>
</evidence>
<dbReference type="Proteomes" id="UP001317629">
    <property type="component" value="Chromosome"/>
</dbReference>
<dbReference type="SUPFAM" id="SSF88723">
    <property type="entry name" value="PIN domain-like"/>
    <property type="match status" value="1"/>
</dbReference>
<gene>
    <name evidence="2" type="primary">vapC_2</name>
    <name evidence="2" type="ORF">SS37A_02380</name>
</gene>
<name>A0ABN6V9W2_9HYPH</name>
<accession>A0ABN6V9W2</accession>